<reference evidence="1 2" key="1">
    <citation type="journal article" date="2013" name="ISME J.">
        <title>A metabolic model for members of the genus Tetrasphaera involved in enhanced biological phosphorus removal.</title>
        <authorList>
            <person name="Kristiansen R."/>
            <person name="Nguyen H.T.T."/>
            <person name="Saunders A.M."/>
            <person name="Nielsen J.L."/>
            <person name="Wimmer R."/>
            <person name="Le V.Q."/>
            <person name="McIlroy S.J."/>
            <person name="Petrovski S."/>
            <person name="Seviour R.J."/>
            <person name="Calteau A."/>
            <person name="Nielsen K.L."/>
            <person name="Nielsen P.H."/>
        </authorList>
    </citation>
    <scope>NUCLEOTIDE SEQUENCE [LARGE SCALE GENOMIC DNA]</scope>
    <source>
        <strain evidence="1 2">Ben110</strain>
    </source>
</reference>
<proteinExistence type="predicted"/>
<gene>
    <name evidence="1" type="ORF">BN11_1780013</name>
</gene>
<organism evidence="1 2">
    <name type="scientific">Nostocoides australiense Ben110</name>
    <dbReference type="NCBI Taxonomy" id="1193182"/>
    <lineage>
        <taxon>Bacteria</taxon>
        <taxon>Bacillati</taxon>
        <taxon>Actinomycetota</taxon>
        <taxon>Actinomycetes</taxon>
        <taxon>Micrococcales</taxon>
        <taxon>Intrasporangiaceae</taxon>
        <taxon>Nostocoides</taxon>
    </lineage>
</organism>
<keyword evidence="1" id="KW-0808">Transferase</keyword>
<evidence type="ECO:0000313" key="1">
    <source>
        <dbReference type="EMBL" id="CCH72568.1"/>
    </source>
</evidence>
<dbReference type="GO" id="GO:0050300">
    <property type="term" value="F:aminoglycoside 6-kinase activity"/>
    <property type="evidence" value="ECO:0007669"/>
    <property type="project" value="UniProtKB-EC"/>
</dbReference>
<dbReference type="InterPro" id="IPR011009">
    <property type="entry name" value="Kinase-like_dom_sf"/>
</dbReference>
<dbReference type="InterPro" id="IPR006748">
    <property type="entry name" value="NH2Glyco/OHUrea_AB-resist_kin"/>
</dbReference>
<sequence length="316" mass="34860">MTVSHPLIPESLRDLLADREPEPDVSGAEWLRRLPSLIDASLARWDLVPDGEARHGECALVLPVRLQGNDFADSAPTREAILKLTWPHDEARLEHLALRHWNGRGAVRLLAADPASYGLLLERLDADRELTSVSILEACDVIGGLMRVLDQPAGEQYVLVSDKAQRWDAQLRHGTPLVPRRLTDQAAATLAHLVTGEVDGRLVHEDLHDMNVLAPLVLSRGDWLAIDPKPVSGEWAYAVAPIVWNRADATAAAYNQRTHVRLRADIVADAAGLDPVRVTHWTFVRLVLNAVWAAAYAPASDDFRSRMIALSKAFSD</sequence>
<evidence type="ECO:0000313" key="2">
    <source>
        <dbReference type="Proteomes" id="UP000035763"/>
    </source>
</evidence>
<dbReference type="GO" id="GO:0019748">
    <property type="term" value="P:secondary metabolic process"/>
    <property type="evidence" value="ECO:0007669"/>
    <property type="project" value="InterPro"/>
</dbReference>
<comment type="caution">
    <text evidence="1">The sequence shown here is derived from an EMBL/GenBank/DDBJ whole genome shotgun (WGS) entry which is preliminary data.</text>
</comment>
<name>W6JTE4_9MICO</name>
<dbReference type="EC" id="2.7.1.72" evidence="1"/>
<dbReference type="SUPFAM" id="SSF56112">
    <property type="entry name" value="Protein kinase-like (PK-like)"/>
    <property type="match status" value="1"/>
</dbReference>
<dbReference type="OrthoDB" id="3638028at2"/>
<keyword evidence="2" id="KW-1185">Reference proteome</keyword>
<dbReference type="STRING" id="1193182.BN11_1780013"/>
<dbReference type="Pfam" id="PF04655">
    <property type="entry name" value="APH_6_hur"/>
    <property type="match status" value="1"/>
</dbReference>
<dbReference type="AlphaFoldDB" id="W6JTE4"/>
<dbReference type="RefSeq" id="WP_053084089.1">
    <property type="nucleotide sequence ID" value="NZ_HG764815.1"/>
</dbReference>
<dbReference type="Proteomes" id="UP000035763">
    <property type="component" value="Unassembled WGS sequence"/>
</dbReference>
<protein>
    <submittedName>
        <fullName evidence="1">6-kinase</fullName>
        <ecNumber evidence="1">2.7.1.72</ecNumber>
    </submittedName>
</protein>
<accession>W6JTE4</accession>
<dbReference type="EMBL" id="CAJA01000088">
    <property type="protein sequence ID" value="CCH72568.1"/>
    <property type="molecule type" value="Genomic_DNA"/>
</dbReference>
<keyword evidence="1" id="KW-0418">Kinase</keyword>